<dbReference type="Pfam" id="PF02604">
    <property type="entry name" value="PhdYeFM_antitox"/>
    <property type="match status" value="1"/>
</dbReference>
<dbReference type="OrthoDB" id="9800503at2"/>
<organism evidence="3 4">
    <name type="scientific">Hyella patelloides LEGE 07179</name>
    <dbReference type="NCBI Taxonomy" id="945734"/>
    <lineage>
        <taxon>Bacteria</taxon>
        <taxon>Bacillati</taxon>
        <taxon>Cyanobacteriota</taxon>
        <taxon>Cyanophyceae</taxon>
        <taxon>Pleurocapsales</taxon>
        <taxon>Hyellaceae</taxon>
        <taxon>Hyella</taxon>
    </lineage>
</organism>
<sequence length="82" mass="9329">MDRFINVHEAKTQLSQILFQVALGEEFTIANHGVPVARLVPYSTTDCESDLARLPRRQIKKTTTTDDFYGLDENTMGLLEEE</sequence>
<evidence type="ECO:0000313" key="3">
    <source>
        <dbReference type="EMBL" id="VEP15697.1"/>
    </source>
</evidence>
<dbReference type="InterPro" id="IPR006442">
    <property type="entry name" value="Antitoxin_Phd/YefM"/>
</dbReference>
<dbReference type="InterPro" id="IPR036165">
    <property type="entry name" value="YefM-like_sf"/>
</dbReference>
<gene>
    <name evidence="3" type="ORF">H1P_360032</name>
</gene>
<accession>A0A563VWD0</accession>
<comment type="similarity">
    <text evidence="1 2">Belongs to the phD/YefM antitoxin family.</text>
</comment>
<name>A0A563VWD0_9CYAN</name>
<proteinExistence type="inferred from homology"/>
<dbReference type="NCBIfam" id="TIGR01552">
    <property type="entry name" value="phd_fam"/>
    <property type="match status" value="1"/>
</dbReference>
<evidence type="ECO:0000256" key="2">
    <source>
        <dbReference type="RuleBase" id="RU362080"/>
    </source>
</evidence>
<dbReference type="RefSeq" id="WP_144865654.1">
    <property type="nucleotide sequence ID" value="NZ_LR213796.1"/>
</dbReference>
<keyword evidence="4" id="KW-1185">Reference proteome</keyword>
<dbReference type="EMBL" id="CAACVJ010000290">
    <property type="protein sequence ID" value="VEP15697.1"/>
    <property type="molecule type" value="Genomic_DNA"/>
</dbReference>
<dbReference type="AlphaFoldDB" id="A0A563VWD0"/>
<comment type="function">
    <text evidence="2">Antitoxin component of a type II toxin-antitoxin (TA) system.</text>
</comment>
<protein>
    <recommendedName>
        <fullName evidence="2">Antitoxin</fullName>
    </recommendedName>
</protein>
<evidence type="ECO:0000313" key="4">
    <source>
        <dbReference type="Proteomes" id="UP000320055"/>
    </source>
</evidence>
<reference evidence="3 4" key="1">
    <citation type="submission" date="2019-01" db="EMBL/GenBank/DDBJ databases">
        <authorList>
            <person name="Brito A."/>
        </authorList>
    </citation>
    <scope>NUCLEOTIDE SEQUENCE [LARGE SCALE GENOMIC DNA]</scope>
    <source>
        <strain evidence="3">1</strain>
    </source>
</reference>
<dbReference type="SUPFAM" id="SSF143120">
    <property type="entry name" value="YefM-like"/>
    <property type="match status" value="1"/>
</dbReference>
<evidence type="ECO:0000256" key="1">
    <source>
        <dbReference type="ARBA" id="ARBA00009981"/>
    </source>
</evidence>
<dbReference type="Gene3D" id="3.40.1620.10">
    <property type="entry name" value="YefM-like domain"/>
    <property type="match status" value="1"/>
</dbReference>
<dbReference type="Proteomes" id="UP000320055">
    <property type="component" value="Unassembled WGS sequence"/>
</dbReference>